<comment type="subcellular location">
    <subcellularLocation>
        <location evidence="1">Nucleus</location>
    </subcellularLocation>
</comment>
<protein>
    <submittedName>
        <fullName evidence="7">Uncharacterized protein</fullName>
    </submittedName>
</protein>
<dbReference type="PANTHER" id="PTHR15263:SF1">
    <property type="entry name" value="NF-KAPPA-B INHIBITOR-LIKE PROTEIN 1"/>
    <property type="match status" value="1"/>
</dbReference>
<keyword evidence="5" id="KW-0539">Nucleus</keyword>
<evidence type="ECO:0000313" key="8">
    <source>
        <dbReference type="Proteomes" id="UP000759537"/>
    </source>
</evidence>
<evidence type="ECO:0000256" key="4">
    <source>
        <dbReference type="ARBA" id="ARBA00023043"/>
    </source>
</evidence>
<evidence type="ECO:0000256" key="1">
    <source>
        <dbReference type="ARBA" id="ARBA00004123"/>
    </source>
</evidence>
<keyword evidence="4" id="KW-0040">ANK repeat</keyword>
<dbReference type="PANTHER" id="PTHR15263">
    <property type="entry name" value="I-KAPPA-B-LIKE PROTEIN IKBL"/>
    <property type="match status" value="1"/>
</dbReference>
<gene>
    <name evidence="7" type="ORF">DFH94DRAFT_729618</name>
</gene>
<proteinExistence type="predicted"/>
<dbReference type="Proteomes" id="UP000759537">
    <property type="component" value="Unassembled WGS sequence"/>
</dbReference>
<evidence type="ECO:0000256" key="6">
    <source>
        <dbReference type="SAM" id="MobiDB-lite"/>
    </source>
</evidence>
<feature type="region of interest" description="Disordered" evidence="6">
    <location>
        <begin position="1"/>
        <end position="20"/>
    </location>
</feature>
<dbReference type="GO" id="GO:0043124">
    <property type="term" value="P:negative regulation of canonical NF-kappaB signal transduction"/>
    <property type="evidence" value="ECO:0007669"/>
    <property type="project" value="InterPro"/>
</dbReference>
<evidence type="ECO:0000313" key="7">
    <source>
        <dbReference type="EMBL" id="KAF8482782.1"/>
    </source>
</evidence>
<sequence length="308" mass="34757">MSHRRNNTTATTPTRPPAGQRSYIVSIDAGAFANVEIVVGGHHRGGVWTPSRTATVKATSKSHHVYAYVPTTTPSKPSTKPTPFSPQPPASASGAWTKRRERERDYVAAQNRIAAEERAAREQLQRRREEARQLADAARRAAAAAEEARRRRLAEKQQERALREERRRLERIRRARKIANAWSSYDARWCTLSQRQQPGAPPPPPLTFERIPWPVAAAVEPLDGRTTRTRDLDELLRPEAICEFLLSPAHSPEVVPKDRIRAALRRWHPDKFARVLGQVVENDKDAVAEGVGIVVRCLNEMLERENHA</sequence>
<evidence type="ECO:0000256" key="2">
    <source>
        <dbReference type="ARBA" id="ARBA00022553"/>
    </source>
</evidence>
<name>A0A9P5TAX5_9AGAM</name>
<reference evidence="7" key="1">
    <citation type="submission" date="2019-10" db="EMBL/GenBank/DDBJ databases">
        <authorList>
            <consortium name="DOE Joint Genome Institute"/>
            <person name="Kuo A."/>
            <person name="Miyauchi S."/>
            <person name="Kiss E."/>
            <person name="Drula E."/>
            <person name="Kohler A."/>
            <person name="Sanchez-Garcia M."/>
            <person name="Andreopoulos B."/>
            <person name="Barry K.W."/>
            <person name="Bonito G."/>
            <person name="Buee M."/>
            <person name="Carver A."/>
            <person name="Chen C."/>
            <person name="Cichocki N."/>
            <person name="Clum A."/>
            <person name="Culley D."/>
            <person name="Crous P.W."/>
            <person name="Fauchery L."/>
            <person name="Girlanda M."/>
            <person name="Hayes R."/>
            <person name="Keri Z."/>
            <person name="LaButti K."/>
            <person name="Lipzen A."/>
            <person name="Lombard V."/>
            <person name="Magnuson J."/>
            <person name="Maillard F."/>
            <person name="Morin E."/>
            <person name="Murat C."/>
            <person name="Nolan M."/>
            <person name="Ohm R."/>
            <person name="Pangilinan J."/>
            <person name="Pereira M."/>
            <person name="Perotto S."/>
            <person name="Peter M."/>
            <person name="Riley R."/>
            <person name="Sitrit Y."/>
            <person name="Stielow B."/>
            <person name="Szollosi G."/>
            <person name="Zifcakova L."/>
            <person name="Stursova M."/>
            <person name="Spatafora J.W."/>
            <person name="Tedersoo L."/>
            <person name="Vaario L.-M."/>
            <person name="Yamada A."/>
            <person name="Yan M."/>
            <person name="Wang P."/>
            <person name="Xu J."/>
            <person name="Bruns T."/>
            <person name="Baldrian P."/>
            <person name="Vilgalys R."/>
            <person name="Henrissat B."/>
            <person name="Grigoriev I.V."/>
            <person name="Hibbett D."/>
            <person name="Nagy L.G."/>
            <person name="Martin F.M."/>
        </authorList>
    </citation>
    <scope>NUCLEOTIDE SEQUENCE</scope>
    <source>
        <strain evidence="7">Prilba</strain>
    </source>
</reference>
<dbReference type="GO" id="GO:0005634">
    <property type="term" value="C:nucleus"/>
    <property type="evidence" value="ECO:0007669"/>
    <property type="project" value="UniProtKB-SubCell"/>
</dbReference>
<feature type="compositionally biased region" description="Low complexity" evidence="6">
    <location>
        <begin position="70"/>
        <end position="82"/>
    </location>
</feature>
<keyword evidence="2" id="KW-0597">Phosphoprotein</keyword>
<comment type="caution">
    <text evidence="7">The sequence shown here is derived from an EMBL/GenBank/DDBJ whole genome shotgun (WGS) entry which is preliminary data.</text>
</comment>
<dbReference type="OrthoDB" id="412109at2759"/>
<evidence type="ECO:0000256" key="5">
    <source>
        <dbReference type="ARBA" id="ARBA00023242"/>
    </source>
</evidence>
<feature type="region of interest" description="Disordered" evidence="6">
    <location>
        <begin position="69"/>
        <end position="103"/>
    </location>
</feature>
<accession>A0A9P5TAX5</accession>
<keyword evidence="8" id="KW-1185">Reference proteome</keyword>
<evidence type="ECO:0000256" key="3">
    <source>
        <dbReference type="ARBA" id="ARBA00022737"/>
    </source>
</evidence>
<dbReference type="AlphaFoldDB" id="A0A9P5TAX5"/>
<organism evidence="7 8">
    <name type="scientific">Russula ochroleuca</name>
    <dbReference type="NCBI Taxonomy" id="152965"/>
    <lineage>
        <taxon>Eukaryota</taxon>
        <taxon>Fungi</taxon>
        <taxon>Dikarya</taxon>
        <taxon>Basidiomycota</taxon>
        <taxon>Agaricomycotina</taxon>
        <taxon>Agaricomycetes</taxon>
        <taxon>Russulales</taxon>
        <taxon>Russulaceae</taxon>
        <taxon>Russula</taxon>
    </lineage>
</organism>
<dbReference type="InterPro" id="IPR038753">
    <property type="entry name" value="NFKBIL1"/>
</dbReference>
<reference evidence="7" key="2">
    <citation type="journal article" date="2020" name="Nat. Commun.">
        <title>Large-scale genome sequencing of mycorrhizal fungi provides insights into the early evolution of symbiotic traits.</title>
        <authorList>
            <person name="Miyauchi S."/>
            <person name="Kiss E."/>
            <person name="Kuo A."/>
            <person name="Drula E."/>
            <person name="Kohler A."/>
            <person name="Sanchez-Garcia M."/>
            <person name="Morin E."/>
            <person name="Andreopoulos B."/>
            <person name="Barry K.W."/>
            <person name="Bonito G."/>
            <person name="Buee M."/>
            <person name="Carver A."/>
            <person name="Chen C."/>
            <person name="Cichocki N."/>
            <person name="Clum A."/>
            <person name="Culley D."/>
            <person name="Crous P.W."/>
            <person name="Fauchery L."/>
            <person name="Girlanda M."/>
            <person name="Hayes R.D."/>
            <person name="Keri Z."/>
            <person name="LaButti K."/>
            <person name="Lipzen A."/>
            <person name="Lombard V."/>
            <person name="Magnuson J."/>
            <person name="Maillard F."/>
            <person name="Murat C."/>
            <person name="Nolan M."/>
            <person name="Ohm R.A."/>
            <person name="Pangilinan J."/>
            <person name="Pereira M.F."/>
            <person name="Perotto S."/>
            <person name="Peter M."/>
            <person name="Pfister S."/>
            <person name="Riley R."/>
            <person name="Sitrit Y."/>
            <person name="Stielow J.B."/>
            <person name="Szollosi G."/>
            <person name="Zifcakova L."/>
            <person name="Stursova M."/>
            <person name="Spatafora J.W."/>
            <person name="Tedersoo L."/>
            <person name="Vaario L.M."/>
            <person name="Yamada A."/>
            <person name="Yan M."/>
            <person name="Wang P."/>
            <person name="Xu J."/>
            <person name="Bruns T."/>
            <person name="Baldrian P."/>
            <person name="Vilgalys R."/>
            <person name="Dunand C."/>
            <person name="Henrissat B."/>
            <person name="Grigoriev I.V."/>
            <person name="Hibbett D."/>
            <person name="Nagy L.G."/>
            <person name="Martin F.M."/>
        </authorList>
    </citation>
    <scope>NUCLEOTIDE SEQUENCE</scope>
    <source>
        <strain evidence="7">Prilba</strain>
    </source>
</reference>
<dbReference type="EMBL" id="WHVB01000005">
    <property type="protein sequence ID" value="KAF8482782.1"/>
    <property type="molecule type" value="Genomic_DNA"/>
</dbReference>
<keyword evidence="3" id="KW-0677">Repeat</keyword>